<reference evidence="4" key="4">
    <citation type="submission" date="2015-04" db="EMBL/GenBank/DDBJ databases">
        <title>Maintaining two mating types: Structure of the mating type locus and its role in heterokaryosis in Podospora anserina.</title>
        <authorList>
            <person name="Grognet P."/>
            <person name="Bidard F."/>
            <person name="Kuchly C."/>
            <person name="Chan Ho Tong L."/>
            <person name="Coppin E."/>
            <person name="Ait Benkhali J."/>
            <person name="Couloux A."/>
            <person name="Wincker P."/>
            <person name="Debuchy R."/>
            <person name="Silar P."/>
        </authorList>
    </citation>
    <scope>NUCLEOTIDE SEQUENCE</scope>
</reference>
<dbReference type="GO" id="GO:0008270">
    <property type="term" value="F:zinc ion binding"/>
    <property type="evidence" value="ECO:0007669"/>
    <property type="project" value="UniProtKB-KW"/>
</dbReference>
<reference evidence="5" key="3">
    <citation type="journal article" date="2014" name="Genetics">
        <title>Maintaining two mating types: Structure of the mating type locus and its role in heterokaryosis in Podospora anserina.</title>
        <authorList>
            <person name="Grognet P."/>
            <person name="Bidard F."/>
            <person name="Kuchly C."/>
            <person name="Tong L.C.H."/>
            <person name="Coppin E."/>
            <person name="Benkhali J.A."/>
            <person name="Couloux A."/>
            <person name="Wincker P."/>
            <person name="Debuchy R."/>
            <person name="Silar P."/>
        </authorList>
    </citation>
    <scope>GENOME REANNOTATION</scope>
    <source>
        <strain evidence="5">S / ATCC MYA-4624 / DSM 980 / FGSC 10383</strain>
    </source>
</reference>
<gene>
    <name evidence="3" type="ORF">PODANS_5_3900</name>
</gene>
<dbReference type="SMART" id="SM00355">
    <property type="entry name" value="ZnF_C2H2"/>
    <property type="match status" value="2"/>
</dbReference>
<sequence>MYECGDCYRRFPSGWRARDQHWEATGHSIPDFECFTCDEYFNDNWDRSEHMWDYRHLPDEYYECEKCIEVFETQSEATRHEVERHHYCNVCHRTFDNLNRSTQRLASDLGLPAPGEQSFWEWHLQVQQLWQAQDACSVWILVSLYGVSRYEDG</sequence>
<reference evidence="3 5" key="1">
    <citation type="journal article" date="2008" name="Genome Biol.">
        <title>The genome sequence of the model ascomycete fungus Podospora anserina.</title>
        <authorList>
            <person name="Espagne E."/>
            <person name="Lespinet O."/>
            <person name="Malagnac F."/>
            <person name="Da Silva C."/>
            <person name="Jaillon O."/>
            <person name="Porcel B.M."/>
            <person name="Couloux A."/>
            <person name="Aury J.-M."/>
            <person name="Segurens B."/>
            <person name="Poulain J."/>
            <person name="Anthouard V."/>
            <person name="Grossetete S."/>
            <person name="Khalili H."/>
            <person name="Coppin E."/>
            <person name="Dequard-Chablat M."/>
            <person name="Picard M."/>
            <person name="Contamine V."/>
            <person name="Arnaise S."/>
            <person name="Bourdais A."/>
            <person name="Berteaux-Lecellier V."/>
            <person name="Gautheret D."/>
            <person name="de Vries R.P."/>
            <person name="Battaglia E."/>
            <person name="Coutinho P.M."/>
            <person name="Danchin E.G.J."/>
            <person name="Henrissat B."/>
            <person name="El Khoury R."/>
            <person name="Sainsard-Chanet A."/>
            <person name="Boivin A."/>
            <person name="Pinan-Lucarre B."/>
            <person name="Sellem C.H."/>
            <person name="Debuchy R."/>
            <person name="Wincker P."/>
            <person name="Weissenbach J."/>
            <person name="Silar P."/>
        </authorList>
    </citation>
    <scope>NUCLEOTIDE SEQUENCE [LARGE SCALE GENOMIC DNA]</scope>
    <source>
        <strain evidence="5">S / ATCC MYA-4624 / DSM 980 / FGSC 10383</strain>
        <strain evidence="3">S mat+</strain>
    </source>
</reference>
<dbReference type="Proteomes" id="UP000001197">
    <property type="component" value="Chromosome 5"/>
</dbReference>
<reference evidence="3" key="2">
    <citation type="submission" date="2008-07" db="EMBL/GenBank/DDBJ databases">
        <authorList>
            <person name="Genoscope - CEA"/>
        </authorList>
    </citation>
    <scope>NUCLEOTIDE SEQUENCE</scope>
    <source>
        <strain evidence="3">S mat+</strain>
    </source>
</reference>
<dbReference type="GeneID" id="6189027"/>
<protein>
    <submittedName>
        <fullName evidence="3">Podospora anserina S mat+ genomic DNA chromosome 5, supercontig 4</fullName>
    </submittedName>
</protein>
<accession>B2ALK3</accession>
<keyword evidence="1" id="KW-0479">Metal-binding</keyword>
<feature type="domain" description="C2H2-type" evidence="2">
    <location>
        <begin position="62"/>
        <end position="85"/>
    </location>
</feature>
<dbReference type="RefSeq" id="XP_001904934.1">
    <property type="nucleotide sequence ID" value="XM_001904899.1"/>
</dbReference>
<dbReference type="VEuPathDB" id="FungiDB:PODANS_5_3900"/>
<evidence type="ECO:0000313" key="4">
    <source>
        <dbReference type="EMBL" id="CDP29353.1"/>
    </source>
</evidence>
<evidence type="ECO:0000256" key="1">
    <source>
        <dbReference type="PROSITE-ProRule" id="PRU00042"/>
    </source>
</evidence>
<keyword evidence="5" id="KW-1185">Reference proteome</keyword>
<dbReference type="AlphaFoldDB" id="B2ALK3"/>
<dbReference type="HOGENOM" id="CLU_1714081_0_0_1"/>
<keyword evidence="1" id="KW-0863">Zinc-finger</keyword>
<evidence type="ECO:0000313" key="3">
    <source>
        <dbReference type="EMBL" id="CAP64841.1"/>
    </source>
</evidence>
<name>B2ALK3_PODAN</name>
<evidence type="ECO:0000259" key="2">
    <source>
        <dbReference type="PROSITE" id="PS50157"/>
    </source>
</evidence>
<dbReference type="KEGG" id="pan:PODANSg1956"/>
<keyword evidence="1" id="KW-0862">Zinc</keyword>
<proteinExistence type="predicted"/>
<evidence type="ECO:0000313" key="5">
    <source>
        <dbReference type="Proteomes" id="UP000001197"/>
    </source>
</evidence>
<dbReference type="Gene3D" id="3.30.160.60">
    <property type="entry name" value="Classic Zinc Finger"/>
    <property type="match status" value="1"/>
</dbReference>
<dbReference type="EMBL" id="FO904940">
    <property type="protein sequence ID" value="CDP29353.1"/>
    <property type="molecule type" value="Genomic_DNA"/>
</dbReference>
<dbReference type="EMBL" id="CU633866">
    <property type="protein sequence ID" value="CAP64841.1"/>
    <property type="molecule type" value="Genomic_DNA"/>
</dbReference>
<organism evidence="3">
    <name type="scientific">Podospora anserina (strain S / ATCC MYA-4624 / DSM 980 / FGSC 10383)</name>
    <name type="common">Pleurage anserina</name>
    <dbReference type="NCBI Taxonomy" id="515849"/>
    <lineage>
        <taxon>Eukaryota</taxon>
        <taxon>Fungi</taxon>
        <taxon>Dikarya</taxon>
        <taxon>Ascomycota</taxon>
        <taxon>Pezizomycotina</taxon>
        <taxon>Sordariomycetes</taxon>
        <taxon>Sordariomycetidae</taxon>
        <taxon>Sordariales</taxon>
        <taxon>Podosporaceae</taxon>
        <taxon>Podospora</taxon>
        <taxon>Podospora anserina</taxon>
    </lineage>
</organism>
<dbReference type="PROSITE" id="PS50157">
    <property type="entry name" value="ZINC_FINGER_C2H2_2"/>
    <property type="match status" value="1"/>
</dbReference>
<dbReference type="InterPro" id="IPR013087">
    <property type="entry name" value="Znf_C2H2_type"/>
</dbReference>
<dbReference type="OrthoDB" id="6077919at2759"/>